<evidence type="ECO:0000256" key="1">
    <source>
        <dbReference type="ARBA" id="ARBA00022491"/>
    </source>
</evidence>
<keyword evidence="1" id="KW-0678">Repressor</keyword>
<dbReference type="SMART" id="SM00354">
    <property type="entry name" value="HTH_LACI"/>
    <property type="match status" value="1"/>
</dbReference>
<evidence type="ECO:0000259" key="5">
    <source>
        <dbReference type="PROSITE" id="PS50932"/>
    </source>
</evidence>
<gene>
    <name evidence="6" type="ORF">NVV95_17935</name>
</gene>
<dbReference type="Proteomes" id="UP001165580">
    <property type="component" value="Unassembled WGS sequence"/>
</dbReference>
<sequence length="331" mass="35018">MVSSRRIADVAAEAGVSQTTVSHALSGRRPVAPATRARIMDAVERLDYRPDRLATSLRMQRTQTLALIVPDIANPYYPASARALLDGVNDVGFMTLITNTDGDPEGERAALQEMVARRVDGIVMHSLATTTADVRRIVGPDLPVVVVGGLTGHTETDLVVTADSVGLGEAVKYLHDRGVRDLGFVDGPEGNGMYRLVAFLGAANALGMNVQDEWVAHTPFTREGGFAAAMSLLHGDRRPAAIMCANDLIAIGVMDAARALGISIPRDLAVIGFDDIETAALVTPQLTTITNPASLTGATCAELLLERIGRGAAAPYMTRILPTSLVLRESA</sequence>
<dbReference type="PANTHER" id="PTHR30146">
    <property type="entry name" value="LACI-RELATED TRANSCRIPTIONAL REPRESSOR"/>
    <property type="match status" value="1"/>
</dbReference>
<dbReference type="CDD" id="cd01392">
    <property type="entry name" value="HTH_LacI"/>
    <property type="match status" value="1"/>
</dbReference>
<keyword evidence="4" id="KW-0804">Transcription</keyword>
<keyword evidence="7" id="KW-1185">Reference proteome</keyword>
<protein>
    <submittedName>
        <fullName evidence="6">LacI family transcriptional regulator</fullName>
    </submittedName>
</protein>
<evidence type="ECO:0000313" key="6">
    <source>
        <dbReference type="EMBL" id="MCS5716431.1"/>
    </source>
</evidence>
<dbReference type="Gene3D" id="3.40.50.2300">
    <property type="match status" value="2"/>
</dbReference>
<evidence type="ECO:0000256" key="2">
    <source>
        <dbReference type="ARBA" id="ARBA00023015"/>
    </source>
</evidence>
<dbReference type="PROSITE" id="PS50932">
    <property type="entry name" value="HTH_LACI_2"/>
    <property type="match status" value="1"/>
</dbReference>
<dbReference type="Pfam" id="PF13377">
    <property type="entry name" value="Peripla_BP_3"/>
    <property type="match status" value="1"/>
</dbReference>
<dbReference type="Gene3D" id="1.10.260.40">
    <property type="entry name" value="lambda repressor-like DNA-binding domains"/>
    <property type="match status" value="1"/>
</dbReference>
<evidence type="ECO:0000256" key="3">
    <source>
        <dbReference type="ARBA" id="ARBA00023125"/>
    </source>
</evidence>
<dbReference type="RefSeq" id="WP_259487949.1">
    <property type="nucleotide sequence ID" value="NZ_JANTEZ010000012.1"/>
</dbReference>
<dbReference type="InterPro" id="IPR028082">
    <property type="entry name" value="Peripla_BP_I"/>
</dbReference>
<dbReference type="InterPro" id="IPR046335">
    <property type="entry name" value="LacI/GalR-like_sensor"/>
</dbReference>
<dbReference type="Pfam" id="PF00356">
    <property type="entry name" value="LacI"/>
    <property type="match status" value="1"/>
</dbReference>
<evidence type="ECO:0000313" key="7">
    <source>
        <dbReference type="Proteomes" id="UP001165580"/>
    </source>
</evidence>
<dbReference type="InterPro" id="IPR010982">
    <property type="entry name" value="Lambda_DNA-bd_dom_sf"/>
</dbReference>
<keyword evidence="3" id="KW-0238">DNA-binding</keyword>
<comment type="caution">
    <text evidence="6">The sequence shown here is derived from an EMBL/GenBank/DDBJ whole genome shotgun (WGS) entry which is preliminary data.</text>
</comment>
<accession>A0ABT2GNW0</accession>
<dbReference type="PANTHER" id="PTHR30146:SF148">
    <property type="entry name" value="HTH-TYPE TRANSCRIPTIONAL REPRESSOR PURR-RELATED"/>
    <property type="match status" value="1"/>
</dbReference>
<dbReference type="PROSITE" id="PS00356">
    <property type="entry name" value="HTH_LACI_1"/>
    <property type="match status" value="1"/>
</dbReference>
<reference evidence="6" key="1">
    <citation type="submission" date="2022-08" db="EMBL/GenBank/DDBJ databases">
        <authorList>
            <person name="Deng Y."/>
            <person name="Han X.-F."/>
            <person name="Zhang Y.-Q."/>
        </authorList>
    </citation>
    <scope>NUCLEOTIDE SEQUENCE</scope>
    <source>
        <strain evidence="6">CPCC 205716</strain>
    </source>
</reference>
<evidence type="ECO:0000256" key="4">
    <source>
        <dbReference type="ARBA" id="ARBA00023163"/>
    </source>
</evidence>
<dbReference type="SUPFAM" id="SSF53822">
    <property type="entry name" value="Periplasmic binding protein-like I"/>
    <property type="match status" value="1"/>
</dbReference>
<dbReference type="CDD" id="cd06267">
    <property type="entry name" value="PBP1_LacI_sugar_binding-like"/>
    <property type="match status" value="1"/>
</dbReference>
<proteinExistence type="predicted"/>
<name>A0ABT2GNW0_9MICO</name>
<dbReference type="SUPFAM" id="SSF47413">
    <property type="entry name" value="lambda repressor-like DNA-binding domains"/>
    <property type="match status" value="1"/>
</dbReference>
<keyword evidence="2" id="KW-0805">Transcription regulation</keyword>
<dbReference type="EMBL" id="JANTEZ010000012">
    <property type="protein sequence ID" value="MCS5716431.1"/>
    <property type="molecule type" value="Genomic_DNA"/>
</dbReference>
<dbReference type="InterPro" id="IPR000843">
    <property type="entry name" value="HTH_LacI"/>
</dbReference>
<organism evidence="6 7">
    <name type="scientific">Herbiconiux gentiana</name>
    <dbReference type="NCBI Taxonomy" id="2970912"/>
    <lineage>
        <taxon>Bacteria</taxon>
        <taxon>Bacillati</taxon>
        <taxon>Actinomycetota</taxon>
        <taxon>Actinomycetes</taxon>
        <taxon>Micrococcales</taxon>
        <taxon>Microbacteriaceae</taxon>
        <taxon>Herbiconiux</taxon>
    </lineage>
</organism>
<feature type="domain" description="HTH lacI-type" evidence="5">
    <location>
        <begin position="5"/>
        <end position="59"/>
    </location>
</feature>